<evidence type="ECO:0000313" key="2">
    <source>
        <dbReference type="Proteomes" id="UP001610446"/>
    </source>
</evidence>
<evidence type="ECO:0008006" key="3">
    <source>
        <dbReference type="Google" id="ProtNLM"/>
    </source>
</evidence>
<organism evidence="1 2">
    <name type="scientific">Aspergillus pseudoustus</name>
    <dbReference type="NCBI Taxonomy" id="1810923"/>
    <lineage>
        <taxon>Eukaryota</taxon>
        <taxon>Fungi</taxon>
        <taxon>Dikarya</taxon>
        <taxon>Ascomycota</taxon>
        <taxon>Pezizomycotina</taxon>
        <taxon>Eurotiomycetes</taxon>
        <taxon>Eurotiomycetidae</taxon>
        <taxon>Eurotiales</taxon>
        <taxon>Aspergillaceae</taxon>
        <taxon>Aspergillus</taxon>
        <taxon>Aspergillus subgen. Nidulantes</taxon>
    </lineage>
</organism>
<proteinExistence type="predicted"/>
<protein>
    <recommendedName>
        <fullName evidence="3">Fungal-type protein kinase domain-containing protein</fullName>
    </recommendedName>
</protein>
<sequence>MDEYWGVQVSYCTGVARRVLLRTLVSDLLRAFPGGSNPDVQRFEMKMRDGSCKLHDFQSWLETLPQNSRQQIFSIVRTILDTLRSTGLDSTEKYFCVAWPFEGDITRCLKVPLEGPSSWVRFLADSHDTATFAYITMDCLQTESVRCQGAQGPHQDDIHLLETTVTRTINDDSGQWTLNHEEIYYFSKLDSIFWVKVYRERIDRPASLVELMLMESIPRGIRRRLYMSEKKKQRGRLRECPTIWADGEMVSVSSVRRTRT</sequence>
<reference evidence="1 2" key="1">
    <citation type="submission" date="2024-07" db="EMBL/GenBank/DDBJ databases">
        <title>Section-level genome sequencing and comparative genomics of Aspergillus sections Usti and Cavernicolus.</title>
        <authorList>
            <consortium name="Lawrence Berkeley National Laboratory"/>
            <person name="Nybo J.L."/>
            <person name="Vesth T.C."/>
            <person name="Theobald S."/>
            <person name="Frisvad J.C."/>
            <person name="Larsen T.O."/>
            <person name="Kjaerboelling I."/>
            <person name="Rothschild-Mancinelli K."/>
            <person name="Lyhne E.K."/>
            <person name="Kogle M.E."/>
            <person name="Barry K."/>
            <person name="Clum A."/>
            <person name="Na H."/>
            <person name="Ledsgaard L."/>
            <person name="Lin J."/>
            <person name="Lipzen A."/>
            <person name="Kuo A."/>
            <person name="Riley R."/>
            <person name="Mondo S."/>
            <person name="Labutti K."/>
            <person name="Haridas S."/>
            <person name="Pangalinan J."/>
            <person name="Salamov A.A."/>
            <person name="Simmons B.A."/>
            <person name="Magnuson J.K."/>
            <person name="Chen J."/>
            <person name="Drula E."/>
            <person name="Henrissat B."/>
            <person name="Wiebenga A."/>
            <person name="Lubbers R.J."/>
            <person name="Gomes A.C."/>
            <person name="Makela M.R."/>
            <person name="Stajich J."/>
            <person name="Grigoriev I.V."/>
            <person name="Mortensen U.H."/>
            <person name="De Vries R.P."/>
            <person name="Baker S.E."/>
            <person name="Andersen M.R."/>
        </authorList>
    </citation>
    <scope>NUCLEOTIDE SEQUENCE [LARGE SCALE GENOMIC DNA]</scope>
    <source>
        <strain evidence="1 2">CBS 123904</strain>
    </source>
</reference>
<keyword evidence="2" id="KW-1185">Reference proteome</keyword>
<dbReference type="EMBL" id="JBFXLU010000106">
    <property type="protein sequence ID" value="KAL2841755.1"/>
    <property type="molecule type" value="Genomic_DNA"/>
</dbReference>
<dbReference type="Proteomes" id="UP001610446">
    <property type="component" value="Unassembled WGS sequence"/>
</dbReference>
<name>A0ABR4JP13_9EURO</name>
<comment type="caution">
    <text evidence="1">The sequence shown here is derived from an EMBL/GenBank/DDBJ whole genome shotgun (WGS) entry which is preliminary data.</text>
</comment>
<accession>A0ABR4JP13</accession>
<evidence type="ECO:0000313" key="1">
    <source>
        <dbReference type="EMBL" id="KAL2841755.1"/>
    </source>
</evidence>
<gene>
    <name evidence="1" type="ORF">BJY01DRAFT_236275</name>
</gene>